<organism evidence="2 3">
    <name type="scientific">Paralvinella palmiformis</name>
    <dbReference type="NCBI Taxonomy" id="53620"/>
    <lineage>
        <taxon>Eukaryota</taxon>
        <taxon>Metazoa</taxon>
        <taxon>Spiralia</taxon>
        <taxon>Lophotrochozoa</taxon>
        <taxon>Annelida</taxon>
        <taxon>Polychaeta</taxon>
        <taxon>Sedentaria</taxon>
        <taxon>Canalipalpata</taxon>
        <taxon>Terebellida</taxon>
        <taxon>Terebelliformia</taxon>
        <taxon>Alvinellidae</taxon>
        <taxon>Paralvinella</taxon>
    </lineage>
</organism>
<protein>
    <recommendedName>
        <fullName evidence="1">Methyltransferase type 11 domain-containing protein</fullName>
    </recommendedName>
</protein>
<evidence type="ECO:0000259" key="1">
    <source>
        <dbReference type="Pfam" id="PF08241"/>
    </source>
</evidence>
<dbReference type="Gene3D" id="3.40.50.150">
    <property type="entry name" value="Vaccinia Virus protein VP39"/>
    <property type="match status" value="1"/>
</dbReference>
<dbReference type="EMBL" id="JAODUP010000325">
    <property type="protein sequence ID" value="KAK2152579.1"/>
    <property type="molecule type" value="Genomic_DNA"/>
</dbReference>
<dbReference type="Pfam" id="PF08241">
    <property type="entry name" value="Methyltransf_11"/>
    <property type="match status" value="1"/>
</dbReference>
<keyword evidence="3" id="KW-1185">Reference proteome</keyword>
<dbReference type="InterPro" id="IPR029063">
    <property type="entry name" value="SAM-dependent_MTases_sf"/>
</dbReference>
<comment type="caution">
    <text evidence="2">The sequence shown here is derived from an EMBL/GenBank/DDBJ whole genome shotgun (WGS) entry which is preliminary data.</text>
</comment>
<name>A0AAD9JGK7_9ANNE</name>
<gene>
    <name evidence="2" type="ORF">LSH36_325g04074</name>
</gene>
<dbReference type="PANTHER" id="PTHR45036">
    <property type="entry name" value="METHYLTRANSFERASE LIKE 7B"/>
    <property type="match status" value="1"/>
</dbReference>
<dbReference type="CDD" id="cd02440">
    <property type="entry name" value="AdoMet_MTases"/>
    <property type="match status" value="1"/>
</dbReference>
<dbReference type="PANTHER" id="PTHR45036:SF1">
    <property type="entry name" value="METHYLTRANSFERASE LIKE 7A"/>
    <property type="match status" value="1"/>
</dbReference>
<evidence type="ECO:0000313" key="2">
    <source>
        <dbReference type="EMBL" id="KAK2152579.1"/>
    </source>
</evidence>
<dbReference type="InterPro" id="IPR052356">
    <property type="entry name" value="Thiol_S-MT"/>
</dbReference>
<dbReference type="AlphaFoldDB" id="A0AAD9JGK7"/>
<sequence>MATNRIIESFRICAEWLSGHQERILIVTAGIGITVMLIRAGRGALRAGLHARAGNVYRNLEVVRRRREMFANIEQMSSCGDHRPLNIVEIGTAVVQNAPHYPTNAEITCVTTATYREVEIERLEDEYPYVNIVYASPETMTSLRDNTFDVVVSTLSLCAVEDVKQTLAEIKRILKKDGRFYFMEHVGAKAEVATSQVQNGYRVWWGTLFYGCKPDEKLLQILNQSGFKKVEIDKLAVDIDTGSDRYIGSLLSDVINRFFTYLIGTHVVGVAIK</sequence>
<evidence type="ECO:0000313" key="3">
    <source>
        <dbReference type="Proteomes" id="UP001208570"/>
    </source>
</evidence>
<feature type="domain" description="Methyltransferase type 11" evidence="1">
    <location>
        <begin position="90"/>
        <end position="182"/>
    </location>
</feature>
<accession>A0AAD9JGK7</accession>
<proteinExistence type="predicted"/>
<dbReference type="Proteomes" id="UP001208570">
    <property type="component" value="Unassembled WGS sequence"/>
</dbReference>
<dbReference type="GO" id="GO:0008757">
    <property type="term" value="F:S-adenosylmethionine-dependent methyltransferase activity"/>
    <property type="evidence" value="ECO:0007669"/>
    <property type="project" value="InterPro"/>
</dbReference>
<dbReference type="InterPro" id="IPR013216">
    <property type="entry name" value="Methyltransf_11"/>
</dbReference>
<reference evidence="2" key="1">
    <citation type="journal article" date="2023" name="Mol. Biol. Evol.">
        <title>Third-Generation Sequencing Reveals the Adaptive Role of the Epigenome in Three Deep-Sea Polychaetes.</title>
        <authorList>
            <person name="Perez M."/>
            <person name="Aroh O."/>
            <person name="Sun Y."/>
            <person name="Lan Y."/>
            <person name="Juniper S.K."/>
            <person name="Young C.R."/>
            <person name="Angers B."/>
            <person name="Qian P.Y."/>
        </authorList>
    </citation>
    <scope>NUCLEOTIDE SEQUENCE</scope>
    <source>
        <strain evidence="2">P08H-3</strain>
    </source>
</reference>
<dbReference type="SUPFAM" id="SSF53335">
    <property type="entry name" value="S-adenosyl-L-methionine-dependent methyltransferases"/>
    <property type="match status" value="1"/>
</dbReference>